<dbReference type="Proteomes" id="UP000276741">
    <property type="component" value="Chromosome"/>
</dbReference>
<reference evidence="4" key="2">
    <citation type="submission" date="2018-04" db="EMBL/GenBank/DDBJ databases">
        <title>Complete genome sequence of Sulfodiicoccus acidiphilus strain HS-1.</title>
        <authorList>
            <person name="Sakai H.D."/>
            <person name="Kurosawa N."/>
        </authorList>
    </citation>
    <scope>NUCLEOTIDE SEQUENCE [LARGE SCALE GENOMIC DNA]</scope>
    <source>
        <strain evidence="4">HS-1</strain>
    </source>
</reference>
<dbReference type="Proteomes" id="UP000616143">
    <property type="component" value="Unassembled WGS sequence"/>
</dbReference>
<dbReference type="EMBL" id="AP018553">
    <property type="protein sequence ID" value="BBD73496.1"/>
    <property type="molecule type" value="Genomic_DNA"/>
</dbReference>
<dbReference type="SUPFAM" id="SSF53448">
    <property type="entry name" value="Nucleotide-diphospho-sugar transferases"/>
    <property type="match status" value="1"/>
</dbReference>
<dbReference type="AlphaFoldDB" id="A0A348B5P4"/>
<dbReference type="InterPro" id="IPR029044">
    <property type="entry name" value="Nucleotide-diphossugar_trans"/>
</dbReference>
<accession>A0A348B5P4</accession>
<protein>
    <recommendedName>
        <fullName evidence="1">Glycosyltransferase 2-like domain-containing protein</fullName>
    </recommendedName>
</protein>
<dbReference type="CDD" id="cd00761">
    <property type="entry name" value="Glyco_tranf_GTA_type"/>
    <property type="match status" value="1"/>
</dbReference>
<gene>
    <name evidence="3" type="ORF">GCM10007116_08150</name>
    <name evidence="2" type="ORF">HS1genome_1885</name>
</gene>
<evidence type="ECO:0000313" key="3">
    <source>
        <dbReference type="EMBL" id="GGT92746.1"/>
    </source>
</evidence>
<evidence type="ECO:0000313" key="2">
    <source>
        <dbReference type="EMBL" id="BBD73496.1"/>
    </source>
</evidence>
<dbReference type="OrthoDB" id="42128at2157"/>
<dbReference type="PANTHER" id="PTHR22916">
    <property type="entry name" value="GLYCOSYLTRANSFERASE"/>
    <property type="match status" value="1"/>
</dbReference>
<dbReference type="Gene3D" id="3.90.550.10">
    <property type="entry name" value="Spore Coat Polysaccharide Biosynthesis Protein SpsA, Chain A"/>
    <property type="match status" value="1"/>
</dbReference>
<reference evidence="3" key="4">
    <citation type="submission" date="2020-09" db="EMBL/GenBank/DDBJ databases">
        <authorList>
            <person name="Sun Q."/>
            <person name="Ohkuma M."/>
        </authorList>
    </citation>
    <scope>NUCLEOTIDE SEQUENCE</scope>
    <source>
        <strain evidence="3">JCM 31740</strain>
    </source>
</reference>
<dbReference type="PANTHER" id="PTHR22916:SF3">
    <property type="entry name" value="UDP-GLCNAC:BETAGAL BETA-1,3-N-ACETYLGLUCOSAMINYLTRANSFERASE-LIKE PROTEIN 1"/>
    <property type="match status" value="1"/>
</dbReference>
<sequence>MDSEPYISVLVTAHYRKKYLLEAVRSALDQTLPRNKYEVIVVKNFSDDTIDGKLKEWGVTSVLSSKEGVGGKLYDGLRLSVGNVVAPLEDDDRFVFTRLQRVHEQFSLGVDYFHNGRINVNEEGKEIGREGHDLLIKTSEMNERKIRKIIVNGMWYNASSIALKRTIIDQELLRKVSITPDVFLLHQALCRGEVIVDSPELLTIYRIHSNNTRLANSVKETLIKFSDATQKNMSDELLMVENGNQTSRFFAKYFLIREKLIFNSLPRTYLSSVPPQLTFSDLLLWLSYLFWRFRAPNYWALLILPLLPERIKITIWRKKIEMELKRALTI</sequence>
<dbReference type="GeneID" id="38667357"/>
<reference evidence="2" key="3">
    <citation type="journal article" date="2019" name="BMC Res. Notes">
        <title>Complete genome sequence of the Sulfodiicoccus acidiphilus strain HS-1T, the first crenarchaeon that lacks polB3, isolated from an acidic hot spring in Ohwaku-dani, Hakone, Japan.</title>
        <authorList>
            <person name="Sakai H.D."/>
            <person name="Kurosawa N."/>
        </authorList>
    </citation>
    <scope>NUCLEOTIDE SEQUENCE</scope>
    <source>
        <strain evidence="2">HS-1</strain>
    </source>
</reference>
<reference evidence="3" key="1">
    <citation type="journal article" date="2014" name="Int. J. Syst. Evol. Microbiol.">
        <title>Complete genome sequence of Corynebacterium casei LMG S-19264T (=DSM 44701T), isolated from a smear-ripened cheese.</title>
        <authorList>
            <consortium name="US DOE Joint Genome Institute (JGI-PGF)"/>
            <person name="Walter F."/>
            <person name="Albersmeier A."/>
            <person name="Kalinowski J."/>
            <person name="Ruckert C."/>
        </authorList>
    </citation>
    <scope>NUCLEOTIDE SEQUENCE</scope>
    <source>
        <strain evidence="3">JCM 31740</strain>
    </source>
</reference>
<dbReference type="KEGG" id="sacd:HS1genome_1885"/>
<dbReference type="InterPro" id="IPR001173">
    <property type="entry name" value="Glyco_trans_2-like"/>
</dbReference>
<organism evidence="2 4">
    <name type="scientific">Sulfodiicoccus acidiphilus</name>
    <dbReference type="NCBI Taxonomy" id="1670455"/>
    <lineage>
        <taxon>Archaea</taxon>
        <taxon>Thermoproteota</taxon>
        <taxon>Thermoprotei</taxon>
        <taxon>Sulfolobales</taxon>
        <taxon>Sulfolobaceae</taxon>
        <taxon>Sulfodiicoccus</taxon>
    </lineage>
</organism>
<dbReference type="RefSeq" id="WP_158613782.1">
    <property type="nucleotide sequence ID" value="NZ_AP018553.1"/>
</dbReference>
<proteinExistence type="predicted"/>
<dbReference type="EMBL" id="BMQS01000006">
    <property type="protein sequence ID" value="GGT92746.1"/>
    <property type="molecule type" value="Genomic_DNA"/>
</dbReference>
<dbReference type="Pfam" id="PF00535">
    <property type="entry name" value="Glycos_transf_2"/>
    <property type="match status" value="1"/>
</dbReference>
<evidence type="ECO:0000259" key="1">
    <source>
        <dbReference type="Pfam" id="PF00535"/>
    </source>
</evidence>
<evidence type="ECO:0000313" key="4">
    <source>
        <dbReference type="Proteomes" id="UP000276741"/>
    </source>
</evidence>
<name>A0A348B5P4_9CREN</name>
<keyword evidence="4" id="KW-1185">Reference proteome</keyword>
<feature type="domain" description="Glycosyltransferase 2-like" evidence="1">
    <location>
        <begin position="8"/>
        <end position="149"/>
    </location>
</feature>
<dbReference type="GO" id="GO:0016758">
    <property type="term" value="F:hexosyltransferase activity"/>
    <property type="evidence" value="ECO:0007669"/>
    <property type="project" value="UniProtKB-ARBA"/>
</dbReference>